<feature type="compositionally biased region" description="Basic and acidic residues" evidence="2">
    <location>
        <begin position="373"/>
        <end position="386"/>
    </location>
</feature>
<keyword evidence="3" id="KW-1185">Reference proteome</keyword>
<evidence type="ECO:0000313" key="3">
    <source>
        <dbReference type="Proteomes" id="UP001652740"/>
    </source>
</evidence>
<feature type="coiled-coil region" evidence="1">
    <location>
        <begin position="402"/>
        <end position="436"/>
    </location>
</feature>
<feature type="region of interest" description="Disordered" evidence="2">
    <location>
        <begin position="721"/>
        <end position="849"/>
    </location>
</feature>
<dbReference type="GeneID" id="113518074"/>
<dbReference type="RefSeq" id="XP_052748832.1">
    <property type="nucleotide sequence ID" value="XM_052892872.1"/>
</dbReference>
<gene>
    <name evidence="4" type="primary">LOC113518074</name>
</gene>
<protein>
    <submittedName>
        <fullName evidence="4">Myosin-3-like isoform X1</fullName>
    </submittedName>
</protein>
<feature type="compositionally biased region" description="Basic and acidic residues" evidence="2">
    <location>
        <begin position="789"/>
        <end position="811"/>
    </location>
</feature>
<dbReference type="Proteomes" id="UP001652740">
    <property type="component" value="Unplaced"/>
</dbReference>
<proteinExistence type="predicted"/>
<reference evidence="4" key="1">
    <citation type="submission" date="2025-08" db="UniProtKB">
        <authorList>
            <consortium name="RefSeq"/>
        </authorList>
    </citation>
    <scope>IDENTIFICATION</scope>
    <source>
        <tissue evidence="4">Whole larvae</tissue>
    </source>
</reference>
<evidence type="ECO:0000256" key="1">
    <source>
        <dbReference type="SAM" id="Coils"/>
    </source>
</evidence>
<evidence type="ECO:0000313" key="4">
    <source>
        <dbReference type="RefSeq" id="XP_052748832.1"/>
    </source>
</evidence>
<feature type="coiled-coil region" evidence="1">
    <location>
        <begin position="211"/>
        <end position="295"/>
    </location>
</feature>
<feature type="coiled-coil region" evidence="1">
    <location>
        <begin position="100"/>
        <end position="127"/>
    </location>
</feature>
<name>A0ABM3MCC2_GALME</name>
<feature type="region of interest" description="Disordered" evidence="2">
    <location>
        <begin position="365"/>
        <end position="395"/>
    </location>
</feature>
<feature type="region of interest" description="Disordered" evidence="2">
    <location>
        <begin position="476"/>
        <end position="503"/>
    </location>
</feature>
<organism evidence="3 4">
    <name type="scientific">Galleria mellonella</name>
    <name type="common">Greater wax moth</name>
    <dbReference type="NCBI Taxonomy" id="7137"/>
    <lineage>
        <taxon>Eukaryota</taxon>
        <taxon>Metazoa</taxon>
        <taxon>Ecdysozoa</taxon>
        <taxon>Arthropoda</taxon>
        <taxon>Hexapoda</taxon>
        <taxon>Insecta</taxon>
        <taxon>Pterygota</taxon>
        <taxon>Neoptera</taxon>
        <taxon>Endopterygota</taxon>
        <taxon>Lepidoptera</taxon>
        <taxon>Glossata</taxon>
        <taxon>Ditrysia</taxon>
        <taxon>Pyraloidea</taxon>
        <taxon>Pyralidae</taxon>
        <taxon>Galleriinae</taxon>
        <taxon>Galleria</taxon>
    </lineage>
</organism>
<keyword evidence="1" id="KW-0175">Coiled coil</keyword>
<feature type="compositionally biased region" description="Low complexity" evidence="2">
    <location>
        <begin position="724"/>
        <end position="742"/>
    </location>
</feature>
<accession>A0ABM3MCC2</accession>
<evidence type="ECO:0000256" key="2">
    <source>
        <dbReference type="SAM" id="MobiDB-lite"/>
    </source>
</evidence>
<sequence>MMNGLNKEQAGRDAIKSHSTKCERVFSDVYRISPSKLSKKELEDLYFEMLDKNLELKKTVTSQQDNIKFLSTKVQRMTASQRNSLLKENKDCCAATKAVVQEQKASIADLRRANERMSERIRVLNMRLCTAKQFLKRSPSQVTSRCFKCLTTPPASMKHSSVSILHTRRSDGNPKAATASSQYLYKEVTTKDVETDTRELEKKSPSEVCDENKCRTLMEEFKQKIDNLQEELSHTHEEYTQRVTALERQVDHLQQQRGLQEEQSGSRVRELITRLREQEANYNDLSTQLSVEKSKVTELEMRLKVADASAQMAKKIDTHLASMNELRRASSKVDSQFVTSTPREPPHWEVSSLRLEVPQSQLVANQISPGTTVDRDETKLSKHSDDSGYTDVNRSHECDDDNKALFKLNKQLLERISDLQQQLDTLKMDAINEAKNTQLVQNKGLESEDIGTRLIENVELNNVTDNTQQDVVRKVTIESNKKSSTEHSPDRDDKSEGKLRSKEQSVSVCKVNELWNSYDEPATTNETIEGSICRPIKSEQVDQCLENTRKYLKEPVPAPRQKPIKIASNVKSDSHNGLQIPGPLPVDGEANISVSKEKPWSRAKRRLIGVKTAKDSNHSSDSSNRNNGVIHHGFTIQNSGELVKTTQYYPNSKNETLKLAVNGSKGNFKVGEKEIESLDEVKTSDVKRNGAVVNASNETHANHAGVQAGLLDTHRLGKQMDNKQQGNQQSTQQPRPHSSPQRQGRRWPSRDRTYSVAGDNTDYEISSLTDLPDEGDDAVASYSEPLSPGEHKATSTDRTDGSTDHSDHSDHTAATTDCGSLSEGELPAHTAVRKRSSVSKGIPETKPVQPVPVTQKVEEALQAISEELARCRELMHTQNTLGVNIWSSF</sequence>